<proteinExistence type="predicted"/>
<evidence type="ECO:0000313" key="1">
    <source>
        <dbReference type="EMBL" id="ABG52706.1"/>
    </source>
</evidence>
<evidence type="ECO:0008006" key="2">
    <source>
        <dbReference type="Google" id="ProtNLM"/>
    </source>
</evidence>
<name>Q10YG8_TRIEI</name>
<dbReference type="AlphaFoldDB" id="Q10YG8"/>
<organism evidence="1">
    <name type="scientific">Trichodesmium erythraeum (strain IMS101)</name>
    <dbReference type="NCBI Taxonomy" id="203124"/>
    <lineage>
        <taxon>Bacteria</taxon>
        <taxon>Bacillati</taxon>
        <taxon>Cyanobacteriota</taxon>
        <taxon>Cyanophyceae</taxon>
        <taxon>Oscillatoriophycideae</taxon>
        <taxon>Oscillatoriales</taxon>
        <taxon>Microcoleaceae</taxon>
        <taxon>Trichodesmium</taxon>
    </lineage>
</organism>
<dbReference type="EMBL" id="CP000393">
    <property type="protein sequence ID" value="ABG52706.1"/>
    <property type="molecule type" value="Genomic_DNA"/>
</dbReference>
<dbReference type="HOGENOM" id="CLU_789715_0_0_3"/>
<dbReference type="STRING" id="203124.Tery_3641"/>
<accession>Q10YG8</accession>
<sequence>MEELMRKIQESKDKDNIRECLLQNKHIYEYKGEASEEEVLGVDAATAFCDYGEISTALATGVVSSTSENVKPVYKYKAVYGTSSETFSRATNYLRCWSELAALKYATEQDTWVLYDGSFTSINFEMGKWASVMPKEGDISRDFVESELLTDLFVESIKSEDSDWFTVFGDRKLNKVISVGKRGISKYYSTNVIKDFEIEDTAFLPSDKFILGTVLQANEYTKSLSYEQVFVKSHGSGTPGYGHPGLKSEDRFNSMQNDVERTYKNLQILHFKPWPWSPVLKIEYNKERCELNDVLAVIKGQTKTRSILEPMALYLADLLAKQTQSVMNFYGDINTRRYPKLFSAYRTSKRG</sequence>
<protein>
    <recommendedName>
        <fullName evidence="2">NurA domain-containing protein</fullName>
    </recommendedName>
</protein>
<dbReference type="eggNOG" id="ENOG5032J5J">
    <property type="taxonomic scope" value="Bacteria"/>
</dbReference>
<gene>
    <name evidence="1" type="ordered locus">Tery_3641</name>
</gene>
<dbReference type="KEGG" id="ter:Tery_3641"/>
<reference evidence="1" key="1">
    <citation type="submission" date="2006-06" db="EMBL/GenBank/DDBJ databases">
        <title>Complete sequence of Trichodesmium erythraeum IMS101.</title>
        <authorList>
            <consortium name="US DOE Joint Genome Institute"/>
            <person name="Copeland A."/>
            <person name="Lucas S."/>
            <person name="Lapidus A."/>
            <person name="Barry K."/>
            <person name="Detter J.C."/>
            <person name="Glavina del Rio T."/>
            <person name="Hammon N."/>
            <person name="Israni S."/>
            <person name="Dalin E."/>
            <person name="Tice H."/>
            <person name="Pitluck S."/>
            <person name="Kiss H."/>
            <person name="Munk A.C."/>
            <person name="Brettin T."/>
            <person name="Bruce D."/>
            <person name="Han C."/>
            <person name="Tapia R."/>
            <person name="Gilna P."/>
            <person name="Schmutz J."/>
            <person name="Larimer F."/>
            <person name="Land M."/>
            <person name="Hauser L."/>
            <person name="Kyrpides N."/>
            <person name="Kim E."/>
            <person name="Richardson P."/>
        </authorList>
    </citation>
    <scope>NUCLEOTIDE SEQUENCE [LARGE SCALE GENOMIC DNA]</scope>
    <source>
        <strain evidence="1">IMS101</strain>
    </source>
</reference>